<dbReference type="Gene3D" id="1.10.10.10">
    <property type="entry name" value="Winged helix-like DNA-binding domain superfamily/Winged helix DNA-binding domain"/>
    <property type="match status" value="1"/>
</dbReference>
<dbReference type="InterPro" id="IPR001789">
    <property type="entry name" value="Sig_transdc_resp-reg_receiver"/>
</dbReference>
<protein>
    <submittedName>
        <fullName evidence="9">Transcriptional regulator</fullName>
    </submittedName>
</protein>
<dbReference type="PANTHER" id="PTHR43547">
    <property type="entry name" value="TWO-COMPONENT HISTIDINE KINASE"/>
    <property type="match status" value="1"/>
</dbReference>
<dbReference type="AlphaFoldDB" id="A0A8J3BQM1"/>
<reference evidence="9" key="1">
    <citation type="journal article" date="2014" name="Int. J. Syst. Evol. Microbiol.">
        <title>Complete genome sequence of Corynebacterium casei LMG S-19264T (=DSM 44701T), isolated from a smear-ripened cheese.</title>
        <authorList>
            <consortium name="US DOE Joint Genome Institute (JGI-PGF)"/>
            <person name="Walter F."/>
            <person name="Albersmeier A."/>
            <person name="Kalinowski J."/>
            <person name="Ruckert C."/>
        </authorList>
    </citation>
    <scope>NUCLEOTIDE SEQUENCE</scope>
    <source>
        <strain evidence="9">JCM 12862</strain>
    </source>
</reference>
<dbReference type="Pfam" id="PF00072">
    <property type="entry name" value="Response_reg"/>
    <property type="match status" value="1"/>
</dbReference>
<evidence type="ECO:0000259" key="8">
    <source>
        <dbReference type="PROSITE" id="PS51063"/>
    </source>
</evidence>
<dbReference type="CDD" id="cd17574">
    <property type="entry name" value="REC_OmpR"/>
    <property type="match status" value="1"/>
</dbReference>
<keyword evidence="4" id="KW-0804">Transcription</keyword>
<gene>
    <name evidence="9" type="ORF">GCM10007962_22850</name>
</gene>
<keyword evidence="10" id="KW-1185">Reference proteome</keyword>
<accession>A0A8J3BQM1</accession>
<dbReference type="PROSITE" id="PS50042">
    <property type="entry name" value="CNMP_BINDING_3"/>
    <property type="match status" value="1"/>
</dbReference>
<dbReference type="SUPFAM" id="SSF51206">
    <property type="entry name" value="cAMP-binding domain-like"/>
    <property type="match status" value="1"/>
</dbReference>
<evidence type="ECO:0000313" key="9">
    <source>
        <dbReference type="EMBL" id="GGK28019.1"/>
    </source>
</evidence>
<dbReference type="InterPro" id="IPR036388">
    <property type="entry name" value="WH-like_DNA-bd_sf"/>
</dbReference>
<keyword evidence="1 5" id="KW-0597">Phosphoprotein</keyword>
<keyword evidence="2" id="KW-0805">Transcription regulation</keyword>
<dbReference type="GO" id="GO:0006355">
    <property type="term" value="P:regulation of DNA-templated transcription"/>
    <property type="evidence" value="ECO:0007669"/>
    <property type="project" value="InterPro"/>
</dbReference>
<dbReference type="CDD" id="cd00038">
    <property type="entry name" value="CAP_ED"/>
    <property type="match status" value="1"/>
</dbReference>
<dbReference type="GO" id="GO:0003677">
    <property type="term" value="F:DNA binding"/>
    <property type="evidence" value="ECO:0007669"/>
    <property type="project" value="UniProtKB-KW"/>
</dbReference>
<dbReference type="Proteomes" id="UP000612329">
    <property type="component" value="Unassembled WGS sequence"/>
</dbReference>
<dbReference type="Pfam" id="PF13545">
    <property type="entry name" value="HTH_Crp_2"/>
    <property type="match status" value="1"/>
</dbReference>
<evidence type="ECO:0000256" key="5">
    <source>
        <dbReference type="PROSITE-ProRule" id="PRU00169"/>
    </source>
</evidence>
<dbReference type="Gene3D" id="3.40.50.2300">
    <property type="match status" value="1"/>
</dbReference>
<dbReference type="InterPro" id="IPR000595">
    <property type="entry name" value="cNMP-bd_dom"/>
</dbReference>
<dbReference type="EMBL" id="BMNR01000005">
    <property type="protein sequence ID" value="GGK28019.1"/>
    <property type="molecule type" value="Genomic_DNA"/>
</dbReference>
<dbReference type="Pfam" id="PF00027">
    <property type="entry name" value="cNMP_binding"/>
    <property type="match status" value="1"/>
</dbReference>
<dbReference type="SUPFAM" id="SSF52172">
    <property type="entry name" value="CheY-like"/>
    <property type="match status" value="1"/>
</dbReference>
<dbReference type="InterPro" id="IPR036390">
    <property type="entry name" value="WH_DNA-bd_sf"/>
</dbReference>
<comment type="caution">
    <text evidence="9">The sequence shown here is derived from an EMBL/GenBank/DDBJ whole genome shotgun (WGS) entry which is preliminary data.</text>
</comment>
<dbReference type="SUPFAM" id="SSF46785">
    <property type="entry name" value="Winged helix' DNA-binding domain"/>
    <property type="match status" value="1"/>
</dbReference>
<feature type="domain" description="HTH crp-type" evidence="8">
    <location>
        <begin position="276"/>
        <end position="345"/>
    </location>
</feature>
<evidence type="ECO:0000256" key="3">
    <source>
        <dbReference type="ARBA" id="ARBA00023125"/>
    </source>
</evidence>
<dbReference type="InterPro" id="IPR011006">
    <property type="entry name" value="CheY-like_superfamily"/>
</dbReference>
<feature type="domain" description="Cyclic nucleotide-binding" evidence="6">
    <location>
        <begin position="162"/>
        <end position="245"/>
    </location>
</feature>
<reference evidence="9" key="2">
    <citation type="submission" date="2020-09" db="EMBL/GenBank/DDBJ databases">
        <authorList>
            <person name="Sun Q."/>
            <person name="Ohkuma M."/>
        </authorList>
    </citation>
    <scope>NUCLEOTIDE SEQUENCE</scope>
    <source>
        <strain evidence="9">JCM 12862</strain>
    </source>
</reference>
<evidence type="ECO:0000313" key="10">
    <source>
        <dbReference type="Proteomes" id="UP000612329"/>
    </source>
</evidence>
<dbReference type="PROSITE" id="PS50110">
    <property type="entry name" value="RESPONSE_REGULATORY"/>
    <property type="match status" value="1"/>
</dbReference>
<evidence type="ECO:0000256" key="1">
    <source>
        <dbReference type="ARBA" id="ARBA00022553"/>
    </source>
</evidence>
<dbReference type="InterPro" id="IPR012318">
    <property type="entry name" value="HTH_CRP"/>
</dbReference>
<evidence type="ECO:0000256" key="4">
    <source>
        <dbReference type="ARBA" id="ARBA00023163"/>
    </source>
</evidence>
<dbReference type="GO" id="GO:0000155">
    <property type="term" value="F:phosphorelay sensor kinase activity"/>
    <property type="evidence" value="ECO:0007669"/>
    <property type="project" value="TreeGrafter"/>
</dbReference>
<dbReference type="PRINTS" id="PR00034">
    <property type="entry name" value="HTHCRP"/>
</dbReference>
<proteinExistence type="predicted"/>
<evidence type="ECO:0000256" key="2">
    <source>
        <dbReference type="ARBA" id="ARBA00023015"/>
    </source>
</evidence>
<evidence type="ECO:0000259" key="6">
    <source>
        <dbReference type="PROSITE" id="PS50042"/>
    </source>
</evidence>
<dbReference type="SMART" id="SM00448">
    <property type="entry name" value="REC"/>
    <property type="match status" value="1"/>
</dbReference>
<dbReference type="RefSeq" id="WP_188653189.1">
    <property type="nucleotide sequence ID" value="NZ_BMNR01000005.1"/>
</dbReference>
<keyword evidence="3" id="KW-0238">DNA-binding</keyword>
<feature type="domain" description="Response regulatory" evidence="7">
    <location>
        <begin position="3"/>
        <end position="119"/>
    </location>
</feature>
<dbReference type="PANTHER" id="PTHR43547:SF2">
    <property type="entry name" value="HYBRID SIGNAL TRANSDUCTION HISTIDINE KINASE C"/>
    <property type="match status" value="1"/>
</dbReference>
<organism evidence="9 10">
    <name type="scientific">Yeosuana aromativorans</name>
    <dbReference type="NCBI Taxonomy" id="288019"/>
    <lineage>
        <taxon>Bacteria</taxon>
        <taxon>Pseudomonadati</taxon>
        <taxon>Bacteroidota</taxon>
        <taxon>Flavobacteriia</taxon>
        <taxon>Flavobacteriales</taxon>
        <taxon>Flavobacteriaceae</taxon>
        <taxon>Yeosuana</taxon>
    </lineage>
</organism>
<evidence type="ECO:0000259" key="7">
    <source>
        <dbReference type="PROSITE" id="PS50110"/>
    </source>
</evidence>
<dbReference type="PROSITE" id="PS51063">
    <property type="entry name" value="HTH_CRP_2"/>
    <property type="match status" value="1"/>
</dbReference>
<dbReference type="InterPro" id="IPR014710">
    <property type="entry name" value="RmlC-like_jellyroll"/>
</dbReference>
<sequence length="351" mass="39731">MKKVLLIEDDIVLRENTAELLELSGYHVETASNGRAGVEVAKKYMPNVIVCDIMMPELDGYGVLETLSKNEITKYIPFIFLSAKTERQDIRKGMDLGADDYITKPFNETELVSAIESRLAKVAILHDERLQKGTDENDSAQDEIRTLNDLKNFFDDNGKTFHYSKGDIIYEEGNNSNYIYLIRKGVVKNFKFDQDGKELTTNLYQEDELFGYTSFMQNIPYQESATAIQDTELVGVSKQELKDVLDNNHKITLELIQLLTDDLSGARDQLLDMAYSSVNKKTASTILKFAEKLNNKSGEAIRISRNDLASVAGIATETLIRTLSSFKKDGLIEIEARNIKILDLERLQQIN</sequence>
<dbReference type="Gene3D" id="2.60.120.10">
    <property type="entry name" value="Jelly Rolls"/>
    <property type="match status" value="1"/>
</dbReference>
<feature type="modified residue" description="4-aspartylphosphate" evidence="5">
    <location>
        <position position="52"/>
    </location>
</feature>
<dbReference type="SMART" id="SM00100">
    <property type="entry name" value="cNMP"/>
    <property type="match status" value="1"/>
</dbReference>
<dbReference type="InterPro" id="IPR018490">
    <property type="entry name" value="cNMP-bd_dom_sf"/>
</dbReference>
<name>A0A8J3BQM1_9FLAO</name>
<dbReference type="SMART" id="SM00419">
    <property type="entry name" value="HTH_CRP"/>
    <property type="match status" value="1"/>
</dbReference>